<proteinExistence type="predicted"/>
<dbReference type="Proteomes" id="UP001362999">
    <property type="component" value="Unassembled WGS sequence"/>
</dbReference>
<dbReference type="AlphaFoldDB" id="A0AAV9ZHG7"/>
<evidence type="ECO:0000313" key="1">
    <source>
        <dbReference type="EMBL" id="KAK6983932.1"/>
    </source>
</evidence>
<comment type="caution">
    <text evidence="1">The sequence shown here is derived from an EMBL/GenBank/DDBJ whole genome shotgun (WGS) entry which is preliminary data.</text>
</comment>
<gene>
    <name evidence="1" type="ORF">R3P38DRAFT_3232937</name>
</gene>
<sequence>MEGHKKIVQMTVGGMTQYLTAEQGMPKDIEEYFDKRIKNFIWAGKRVAPINHDILFLPIEEGGRDLLSIKDRNNAIEIKNLKDFLTRDESDRAKWCSLAEERLRKQTPKAPVVYPKKLPRALKKMVTMAMKFNLKLDALALAKDVKEEVPMFFHVGGKKELTKHNNPKRACCLRDKYGTISVGDMVKIIERNYNRHGRRKKCVCKADRLIGCKEPYKCQEEAIKFLSCIHDKWNPQVQLKHTIPQLTPEEKEQNIENLSDGEPVVFDTGIELTLCFARFRGWLRHLNPFHSRELDNNKAFEMQSSPLRAEVLQYVLQLNK</sequence>
<accession>A0AAV9ZHG7</accession>
<evidence type="ECO:0000313" key="2">
    <source>
        <dbReference type="Proteomes" id="UP001362999"/>
    </source>
</evidence>
<dbReference type="EMBL" id="JAWWNJ010000144">
    <property type="protein sequence ID" value="KAK6983932.1"/>
    <property type="molecule type" value="Genomic_DNA"/>
</dbReference>
<reference evidence="1 2" key="1">
    <citation type="journal article" date="2024" name="J Genomics">
        <title>Draft genome sequencing and assembly of Favolaschia claudopus CIRM-BRFM 2984 isolated from oak limbs.</title>
        <authorList>
            <person name="Navarro D."/>
            <person name="Drula E."/>
            <person name="Chaduli D."/>
            <person name="Cazenave R."/>
            <person name="Ahrendt S."/>
            <person name="Wang J."/>
            <person name="Lipzen A."/>
            <person name="Daum C."/>
            <person name="Barry K."/>
            <person name="Grigoriev I.V."/>
            <person name="Favel A."/>
            <person name="Rosso M.N."/>
            <person name="Martin F."/>
        </authorList>
    </citation>
    <scope>NUCLEOTIDE SEQUENCE [LARGE SCALE GENOMIC DNA]</scope>
    <source>
        <strain evidence="1 2">CIRM-BRFM 2984</strain>
    </source>
</reference>
<name>A0AAV9ZHG7_9AGAR</name>
<organism evidence="1 2">
    <name type="scientific">Favolaschia claudopus</name>
    <dbReference type="NCBI Taxonomy" id="2862362"/>
    <lineage>
        <taxon>Eukaryota</taxon>
        <taxon>Fungi</taxon>
        <taxon>Dikarya</taxon>
        <taxon>Basidiomycota</taxon>
        <taxon>Agaricomycotina</taxon>
        <taxon>Agaricomycetes</taxon>
        <taxon>Agaricomycetidae</taxon>
        <taxon>Agaricales</taxon>
        <taxon>Marasmiineae</taxon>
        <taxon>Mycenaceae</taxon>
        <taxon>Favolaschia</taxon>
    </lineage>
</organism>
<keyword evidence="2" id="KW-1185">Reference proteome</keyword>
<protein>
    <submittedName>
        <fullName evidence="1">Uncharacterized protein</fullName>
    </submittedName>
</protein>